<dbReference type="GO" id="GO:0016020">
    <property type="term" value="C:membrane"/>
    <property type="evidence" value="ECO:0007669"/>
    <property type="project" value="UniProtKB-SubCell"/>
</dbReference>
<dbReference type="Proteomes" id="UP000505355">
    <property type="component" value="Chromosome"/>
</dbReference>
<accession>A0A7D4TWT4</accession>
<dbReference type="SUPFAM" id="SSF144091">
    <property type="entry name" value="Rhomboid-like"/>
    <property type="match status" value="1"/>
</dbReference>
<dbReference type="InterPro" id="IPR035952">
    <property type="entry name" value="Rhomboid-like_sf"/>
</dbReference>
<organism evidence="10 11">
    <name type="scientific">Mucilaginibacter mali</name>
    <dbReference type="NCBI Taxonomy" id="2740462"/>
    <lineage>
        <taxon>Bacteria</taxon>
        <taxon>Pseudomonadati</taxon>
        <taxon>Bacteroidota</taxon>
        <taxon>Sphingobacteriia</taxon>
        <taxon>Sphingobacteriales</taxon>
        <taxon>Sphingobacteriaceae</taxon>
        <taxon>Mucilaginibacter</taxon>
    </lineage>
</organism>
<dbReference type="GO" id="GO:0006508">
    <property type="term" value="P:proteolysis"/>
    <property type="evidence" value="ECO:0007669"/>
    <property type="project" value="UniProtKB-KW"/>
</dbReference>
<feature type="transmembrane region" description="Helical" evidence="7">
    <location>
        <begin position="109"/>
        <end position="134"/>
    </location>
</feature>
<dbReference type="KEGG" id="mmab:HQ865_18830"/>
<evidence type="ECO:0000259" key="8">
    <source>
        <dbReference type="Pfam" id="PF01694"/>
    </source>
</evidence>
<comment type="similarity">
    <text evidence="2">Belongs to the peptidase S54 family.</text>
</comment>
<dbReference type="RefSeq" id="WP_173416394.1">
    <property type="nucleotide sequence ID" value="NZ_CP054139.1"/>
</dbReference>
<comment type="subcellular location">
    <subcellularLocation>
        <location evidence="1">Membrane</location>
        <topology evidence="1">Multi-pass membrane protein</topology>
    </subcellularLocation>
</comment>
<keyword evidence="4" id="KW-0378">Hydrolase</keyword>
<feature type="domain" description="DUF6576" evidence="9">
    <location>
        <begin position="251"/>
        <end position="284"/>
    </location>
</feature>
<gene>
    <name evidence="10" type="ORF">HQ865_18830</name>
</gene>
<evidence type="ECO:0000256" key="4">
    <source>
        <dbReference type="ARBA" id="ARBA00022801"/>
    </source>
</evidence>
<protein>
    <submittedName>
        <fullName evidence="10">Rhomboid family intramembrane serine protease</fullName>
    </submittedName>
</protein>
<evidence type="ECO:0000259" key="9">
    <source>
        <dbReference type="Pfam" id="PF20216"/>
    </source>
</evidence>
<evidence type="ECO:0000256" key="6">
    <source>
        <dbReference type="ARBA" id="ARBA00023136"/>
    </source>
</evidence>
<evidence type="ECO:0000313" key="11">
    <source>
        <dbReference type="Proteomes" id="UP000505355"/>
    </source>
</evidence>
<keyword evidence="5 7" id="KW-1133">Transmembrane helix</keyword>
<reference evidence="10 11" key="1">
    <citation type="submission" date="2020-05" db="EMBL/GenBank/DDBJ databases">
        <title>Mucilaginibacter mali sp. nov.</title>
        <authorList>
            <person name="Kim H.S."/>
            <person name="Lee K.C."/>
            <person name="Suh M.K."/>
            <person name="Kim J.-S."/>
            <person name="Han K.-I."/>
            <person name="Eom M.K."/>
            <person name="Shin Y.K."/>
            <person name="Lee J.-S."/>
        </authorList>
    </citation>
    <scope>NUCLEOTIDE SEQUENCE [LARGE SCALE GENOMIC DNA]</scope>
    <source>
        <strain evidence="10 11">G2-14</strain>
    </source>
</reference>
<evidence type="ECO:0000256" key="1">
    <source>
        <dbReference type="ARBA" id="ARBA00004141"/>
    </source>
</evidence>
<feature type="transmembrane region" description="Helical" evidence="7">
    <location>
        <begin position="21"/>
        <end position="39"/>
    </location>
</feature>
<evidence type="ECO:0000313" key="10">
    <source>
        <dbReference type="EMBL" id="QKJ31735.1"/>
    </source>
</evidence>
<name>A0A7D4TWT4_9SPHI</name>
<keyword evidence="10" id="KW-0645">Protease</keyword>
<dbReference type="Pfam" id="PF20216">
    <property type="entry name" value="DUF6576"/>
    <property type="match status" value="1"/>
</dbReference>
<dbReference type="InterPro" id="IPR050925">
    <property type="entry name" value="Rhomboid_protease_S54"/>
</dbReference>
<sequence>MNNLWNEIRFKMLHSGSKIGLLIGINVLVFLLINIPGTIEQLFFKTTNIIDLSFKYLKLPASLPELAKHFWTPITYMFMHAGVLHILYNMVWLYWMGQIFEEYLGNKRILVLYFLGGLVGAAFFVAGMNLIPLFREQGMTGISVVGASAGVMAVVVATATLLPDYQLYLMFIGPVRLKWLAIAFVIMDFLGTAGPNSGGEMAHLGGALIGFLYIKQLQRGNDWNKPLNKLFNPKPKLTVVKGGAGKTIQPSQAEIDRILDKISVSGKDSLSKQEKETLLRASKNDN</sequence>
<proteinExistence type="inferred from homology"/>
<evidence type="ECO:0000256" key="5">
    <source>
        <dbReference type="ARBA" id="ARBA00022989"/>
    </source>
</evidence>
<dbReference type="PANTHER" id="PTHR43731">
    <property type="entry name" value="RHOMBOID PROTEASE"/>
    <property type="match status" value="1"/>
</dbReference>
<keyword evidence="3 7" id="KW-0812">Transmembrane</keyword>
<keyword evidence="11" id="KW-1185">Reference proteome</keyword>
<evidence type="ECO:0000256" key="7">
    <source>
        <dbReference type="SAM" id="Phobius"/>
    </source>
</evidence>
<feature type="domain" description="Peptidase S54 rhomboid" evidence="8">
    <location>
        <begin position="68"/>
        <end position="214"/>
    </location>
</feature>
<evidence type="ECO:0000256" key="2">
    <source>
        <dbReference type="ARBA" id="ARBA00009045"/>
    </source>
</evidence>
<dbReference type="Pfam" id="PF01694">
    <property type="entry name" value="Rhomboid"/>
    <property type="match status" value="1"/>
</dbReference>
<keyword evidence="6 7" id="KW-0472">Membrane</keyword>
<feature type="transmembrane region" description="Helical" evidence="7">
    <location>
        <begin position="74"/>
        <end position="97"/>
    </location>
</feature>
<dbReference type="AlphaFoldDB" id="A0A7D4TWT4"/>
<dbReference type="Gene3D" id="1.20.1540.10">
    <property type="entry name" value="Rhomboid-like"/>
    <property type="match status" value="1"/>
</dbReference>
<dbReference type="EMBL" id="CP054139">
    <property type="protein sequence ID" value="QKJ31735.1"/>
    <property type="molecule type" value="Genomic_DNA"/>
</dbReference>
<dbReference type="InterPro" id="IPR022764">
    <property type="entry name" value="Peptidase_S54_rhomboid_dom"/>
</dbReference>
<dbReference type="PANTHER" id="PTHR43731:SF14">
    <property type="entry name" value="PRESENILIN-ASSOCIATED RHOMBOID-LIKE PROTEIN, MITOCHONDRIAL"/>
    <property type="match status" value="1"/>
</dbReference>
<evidence type="ECO:0000256" key="3">
    <source>
        <dbReference type="ARBA" id="ARBA00022692"/>
    </source>
</evidence>
<dbReference type="InterPro" id="IPR046483">
    <property type="entry name" value="DUF6576"/>
</dbReference>
<feature type="transmembrane region" description="Helical" evidence="7">
    <location>
        <begin position="140"/>
        <end position="162"/>
    </location>
</feature>
<dbReference type="GO" id="GO:0004252">
    <property type="term" value="F:serine-type endopeptidase activity"/>
    <property type="evidence" value="ECO:0007669"/>
    <property type="project" value="InterPro"/>
</dbReference>